<accession>A0A7X2MWI2</accession>
<name>A0A7X2MWI2_9CLOT</name>
<dbReference type="AlphaFoldDB" id="A0A7X2MWI2"/>
<evidence type="ECO:0000313" key="3">
    <source>
        <dbReference type="Proteomes" id="UP000460287"/>
    </source>
</evidence>
<dbReference type="RefSeq" id="WP_154530260.1">
    <property type="nucleotide sequence ID" value="NZ_VULX01000002.1"/>
</dbReference>
<gene>
    <name evidence="2" type="ORF">FYJ33_02820</name>
</gene>
<sequence>MVKRTMRFLKNVRKISLICLYLSVPINLVSIFIPTISMKVIMIALGESMLIAFIILTFLFWKCPYCGKRLPIEIEKIVENNKELYICPNCSKKITQ</sequence>
<organism evidence="2 3">
    <name type="scientific">Inconstantimicrobium porci</name>
    <dbReference type="NCBI Taxonomy" id="2652291"/>
    <lineage>
        <taxon>Bacteria</taxon>
        <taxon>Bacillati</taxon>
        <taxon>Bacillota</taxon>
        <taxon>Clostridia</taxon>
        <taxon>Eubacteriales</taxon>
        <taxon>Clostridiaceae</taxon>
        <taxon>Inconstantimicrobium</taxon>
    </lineage>
</organism>
<dbReference type="EMBL" id="VULX01000002">
    <property type="protein sequence ID" value="MSR90373.1"/>
    <property type="molecule type" value="Genomic_DNA"/>
</dbReference>
<proteinExistence type="predicted"/>
<comment type="caution">
    <text evidence="2">The sequence shown here is derived from an EMBL/GenBank/DDBJ whole genome shotgun (WGS) entry which is preliminary data.</text>
</comment>
<keyword evidence="1" id="KW-0812">Transmembrane</keyword>
<reference evidence="2 3" key="1">
    <citation type="submission" date="2019-08" db="EMBL/GenBank/DDBJ databases">
        <title>In-depth cultivation of the pig gut microbiome towards novel bacterial diversity and tailored functional studies.</title>
        <authorList>
            <person name="Wylensek D."/>
            <person name="Hitch T.C.A."/>
            <person name="Clavel T."/>
        </authorList>
    </citation>
    <scope>NUCLEOTIDE SEQUENCE [LARGE SCALE GENOMIC DNA]</scope>
    <source>
        <strain evidence="2 3">WCA-383-APC-5B</strain>
    </source>
</reference>
<feature type="transmembrane region" description="Helical" evidence="1">
    <location>
        <begin position="40"/>
        <end position="61"/>
    </location>
</feature>
<keyword evidence="1" id="KW-1133">Transmembrane helix</keyword>
<keyword evidence="3" id="KW-1185">Reference proteome</keyword>
<keyword evidence="1" id="KW-0472">Membrane</keyword>
<feature type="transmembrane region" description="Helical" evidence="1">
    <location>
        <begin position="12"/>
        <end position="34"/>
    </location>
</feature>
<dbReference type="Proteomes" id="UP000460287">
    <property type="component" value="Unassembled WGS sequence"/>
</dbReference>
<protein>
    <submittedName>
        <fullName evidence="2">Uncharacterized protein</fullName>
    </submittedName>
</protein>
<evidence type="ECO:0000313" key="2">
    <source>
        <dbReference type="EMBL" id="MSR90373.1"/>
    </source>
</evidence>
<evidence type="ECO:0000256" key="1">
    <source>
        <dbReference type="SAM" id="Phobius"/>
    </source>
</evidence>